<dbReference type="AlphaFoldDB" id="W9V6I0"/>
<organism evidence="2 3">
    <name type="scientific">Imhoffiella purpurea</name>
    <dbReference type="NCBI Taxonomy" id="1249627"/>
    <lineage>
        <taxon>Bacteria</taxon>
        <taxon>Pseudomonadati</taxon>
        <taxon>Pseudomonadota</taxon>
        <taxon>Gammaproteobacteria</taxon>
        <taxon>Chromatiales</taxon>
        <taxon>Chromatiaceae</taxon>
        <taxon>Imhoffiella</taxon>
    </lineage>
</organism>
<keyword evidence="3" id="KW-1185">Reference proteome</keyword>
<evidence type="ECO:0000313" key="3">
    <source>
        <dbReference type="Proteomes" id="UP000019460"/>
    </source>
</evidence>
<dbReference type="PANTHER" id="PTHR33877">
    <property type="entry name" value="SLL1193 PROTEIN"/>
    <property type="match status" value="1"/>
</dbReference>
<dbReference type="RefSeq" id="WP_198295705.1">
    <property type="nucleotide sequence ID" value="NZ_AONC01000029.1"/>
</dbReference>
<protein>
    <recommendedName>
        <fullName evidence="1">HNH nuclease domain-containing protein</fullName>
    </recommendedName>
</protein>
<proteinExistence type="predicted"/>
<dbReference type="InterPro" id="IPR052892">
    <property type="entry name" value="NA-targeting_endonuclease"/>
</dbReference>
<dbReference type="EMBL" id="AONC01000029">
    <property type="protein sequence ID" value="EXJ15173.1"/>
    <property type="molecule type" value="Genomic_DNA"/>
</dbReference>
<dbReference type="InterPro" id="IPR029471">
    <property type="entry name" value="HNH_5"/>
</dbReference>
<dbReference type="PANTHER" id="PTHR33877:SF1">
    <property type="entry name" value="TYPE IV METHYL-DIRECTED RESTRICTION ENZYME ECOKMCRA"/>
    <property type="match status" value="1"/>
</dbReference>
<dbReference type="SMART" id="SM00507">
    <property type="entry name" value="HNHc"/>
    <property type="match status" value="1"/>
</dbReference>
<sequence length="95" mass="10424">MGETVSKSLRDRVAAEAAHRCGYCLTDQGVSGAQMHIEHLIPRAMGGGSEQSNLWLSCAWCNSYKGTLIEAVDPESGQLAALFNPRTQRWSEHFT</sequence>
<comment type="caution">
    <text evidence="2">The sequence shown here is derived from an EMBL/GenBank/DDBJ whole genome shotgun (WGS) entry which is preliminary data.</text>
</comment>
<dbReference type="InterPro" id="IPR003615">
    <property type="entry name" value="HNH_nuc"/>
</dbReference>
<gene>
    <name evidence="2" type="ORF">D779_1727</name>
</gene>
<dbReference type="CDD" id="cd00085">
    <property type="entry name" value="HNHc"/>
    <property type="match status" value="1"/>
</dbReference>
<evidence type="ECO:0000259" key="1">
    <source>
        <dbReference type="SMART" id="SM00507"/>
    </source>
</evidence>
<dbReference type="STRING" id="1249627.D779_1727"/>
<dbReference type="Gene3D" id="1.10.30.50">
    <property type="match status" value="1"/>
</dbReference>
<evidence type="ECO:0000313" key="2">
    <source>
        <dbReference type="EMBL" id="EXJ15173.1"/>
    </source>
</evidence>
<dbReference type="Proteomes" id="UP000019460">
    <property type="component" value="Unassembled WGS sequence"/>
</dbReference>
<reference evidence="2 3" key="1">
    <citation type="submission" date="2012-11" db="EMBL/GenBank/DDBJ databases">
        <title>Genome assembly of Thiorhodococcus sp. AK35.</title>
        <authorList>
            <person name="Nupur N."/>
            <person name="Khatri I."/>
            <person name="Subramanian S."/>
            <person name="Pinnaka A."/>
        </authorList>
    </citation>
    <scope>NUCLEOTIDE SEQUENCE [LARGE SCALE GENOMIC DNA]</scope>
    <source>
        <strain evidence="2 3">AK35</strain>
    </source>
</reference>
<dbReference type="eggNOG" id="COG1403">
    <property type="taxonomic scope" value="Bacteria"/>
</dbReference>
<name>W9V6I0_9GAMM</name>
<feature type="domain" description="HNH nuclease" evidence="1">
    <location>
        <begin position="9"/>
        <end position="63"/>
    </location>
</feature>
<accession>W9V6I0</accession>
<dbReference type="Pfam" id="PF14279">
    <property type="entry name" value="HNH_5"/>
    <property type="match status" value="1"/>
</dbReference>